<keyword evidence="2" id="KW-1185">Reference proteome</keyword>
<proteinExistence type="predicted"/>
<dbReference type="Proteomes" id="UP000002706">
    <property type="component" value="Chromosome"/>
</dbReference>
<gene>
    <name evidence="1" type="ordered locus">CHY_1907</name>
</gene>
<dbReference type="KEGG" id="chy:CHY_1907"/>
<dbReference type="EMBL" id="CP000141">
    <property type="protein sequence ID" value="ABB15119.1"/>
    <property type="molecule type" value="Genomic_DNA"/>
</dbReference>
<name>Q3AAV8_CARHZ</name>
<sequence>MDIMSNLFLYSFKSKKENKKTLIYLKALRTKKLQPKKHSKVVEKCWTVSTIKINNFRLQLFFGT</sequence>
<dbReference type="HOGENOM" id="CLU_2859444_0_0_9"/>
<evidence type="ECO:0000313" key="1">
    <source>
        <dbReference type="EMBL" id="ABB15119.1"/>
    </source>
</evidence>
<reference evidence="1 2" key="1">
    <citation type="journal article" date="2005" name="PLoS Genet.">
        <title>Life in hot carbon monoxide: the complete genome sequence of Carboxydothermus hydrogenoformans Z-2901.</title>
        <authorList>
            <person name="Wu M."/>
            <person name="Ren Q."/>
            <person name="Durkin A.S."/>
            <person name="Daugherty S.C."/>
            <person name="Brinkac L.M."/>
            <person name="Dodson R.J."/>
            <person name="Madupu R."/>
            <person name="Sullivan S.A."/>
            <person name="Kolonay J.F."/>
            <person name="Haft D.H."/>
            <person name="Nelson W.C."/>
            <person name="Tallon L.J."/>
            <person name="Jones K.M."/>
            <person name="Ulrich L.E."/>
            <person name="Gonzalez J.M."/>
            <person name="Zhulin I.B."/>
            <person name="Robb F.T."/>
            <person name="Eisen J.A."/>
        </authorList>
    </citation>
    <scope>NUCLEOTIDE SEQUENCE [LARGE SCALE GENOMIC DNA]</scope>
    <source>
        <strain evidence="2">ATCC BAA-161 / DSM 6008 / Z-2901</strain>
    </source>
</reference>
<organism evidence="1 2">
    <name type="scientific">Carboxydothermus hydrogenoformans (strain ATCC BAA-161 / DSM 6008 / Z-2901)</name>
    <dbReference type="NCBI Taxonomy" id="246194"/>
    <lineage>
        <taxon>Bacteria</taxon>
        <taxon>Bacillati</taxon>
        <taxon>Bacillota</taxon>
        <taxon>Clostridia</taxon>
        <taxon>Thermoanaerobacterales</taxon>
        <taxon>Thermoanaerobacteraceae</taxon>
        <taxon>Carboxydothermus</taxon>
    </lineage>
</organism>
<protein>
    <submittedName>
        <fullName evidence="1">Uncharacterized protein</fullName>
    </submittedName>
</protein>
<evidence type="ECO:0000313" key="2">
    <source>
        <dbReference type="Proteomes" id="UP000002706"/>
    </source>
</evidence>
<accession>Q3AAV8</accession>
<dbReference type="InParanoid" id="Q3AAV8"/>
<dbReference type="AlphaFoldDB" id="Q3AAV8"/>
<dbReference type="STRING" id="246194.CHY_1907"/>